<dbReference type="GO" id="GO:0006491">
    <property type="term" value="P:N-glycan processing"/>
    <property type="evidence" value="ECO:0007669"/>
    <property type="project" value="TreeGrafter"/>
</dbReference>
<comment type="similarity">
    <text evidence="1 2">Belongs to the glycosyl hydrolase 31 family.</text>
</comment>
<dbReference type="SUPFAM" id="SSF51445">
    <property type="entry name" value="(Trans)glycosidases"/>
    <property type="match status" value="1"/>
</dbReference>
<dbReference type="Pfam" id="PF01055">
    <property type="entry name" value="Glyco_hydro_31_2nd"/>
    <property type="match status" value="1"/>
</dbReference>
<dbReference type="Gene3D" id="3.20.20.80">
    <property type="entry name" value="Glycosidases"/>
    <property type="match status" value="1"/>
</dbReference>
<name>A0A7G1IVB7_STRMT</name>
<proteinExistence type="inferred from homology"/>
<dbReference type="Proteomes" id="UP000516106">
    <property type="component" value="Chromosome"/>
</dbReference>
<dbReference type="CDD" id="cd06595">
    <property type="entry name" value="GH31_u1"/>
    <property type="match status" value="1"/>
</dbReference>
<feature type="domain" description="Glycoside hydrolase family 31 TIM barrel" evidence="3">
    <location>
        <begin position="176"/>
        <end position="454"/>
    </location>
</feature>
<accession>A0A7G1IVB7</accession>
<evidence type="ECO:0000313" key="5">
    <source>
        <dbReference type="Proteomes" id="UP000516106"/>
    </source>
</evidence>
<dbReference type="PANTHER" id="PTHR22762">
    <property type="entry name" value="ALPHA-GLUCOSIDASE"/>
    <property type="match status" value="1"/>
</dbReference>
<evidence type="ECO:0000259" key="3">
    <source>
        <dbReference type="Pfam" id="PF01055"/>
    </source>
</evidence>
<reference evidence="5" key="1">
    <citation type="submission" date="2020-08" db="EMBL/GenBank/DDBJ databases">
        <title>Complete genome sequence of Streptococcus mitis strain Nm-65.</title>
        <authorList>
            <person name="Tabata A."/>
            <person name="Ohkuni H."/>
            <person name="Nagamune H."/>
        </authorList>
    </citation>
    <scope>NUCLEOTIDE SEQUENCE [LARGE SCALE GENOMIC DNA]</scope>
    <source>
        <strain evidence="5">Nm-65</strain>
    </source>
</reference>
<evidence type="ECO:0000256" key="1">
    <source>
        <dbReference type="ARBA" id="ARBA00007806"/>
    </source>
</evidence>
<sequence>MKIFKGEFYRISVLTDKLVRLEYSQTGSFEDRTTQLIYNRDFGQVSLDYIETSNVLDIMTNYFHLHFNKGEFNAENLFIELKGNFAVYGSRWYFGESIETLKGTARTLDKADGAISLEDGIISRNGIALLDDSQGFIWDEQSGYIERENQIDLYFFAYGHDYRGAIRDFYHLTGSTPLLPRYALGNWWSRYWPYTSDEYLDLIDRFETEKIPLSIGVLDMDWHITDIPARFGSGWTGYSWNKNLIPNPEQLLQQLHDRKLKLSLNVHPADGIRAYEEAYPQVAKRLGLNVELEEPAIFDFFNPSFRESYFKDVHYELEKQGVDFWWIDWQQGTQGMLDPLWLLNHYHYQDSCKNAEGGLILSRYAGPGSHRYPVGFSGDTIISWNSLRFQPYFTATASNIGYSWWSHDIGGHMLGDYDEELQTRWLQFGVFSPITRLHSSRSPFNSKEPWFFQKQHLRL</sequence>
<organism evidence="4 5">
    <name type="scientific">Streptococcus mitis</name>
    <dbReference type="NCBI Taxonomy" id="28037"/>
    <lineage>
        <taxon>Bacteria</taxon>
        <taxon>Bacillati</taxon>
        <taxon>Bacillota</taxon>
        <taxon>Bacilli</taxon>
        <taxon>Lactobacillales</taxon>
        <taxon>Streptococcaceae</taxon>
        <taxon>Streptococcus</taxon>
        <taxon>Streptococcus mitis group</taxon>
    </lineage>
</organism>
<evidence type="ECO:0000313" key="4">
    <source>
        <dbReference type="EMBL" id="BCJ11325.1"/>
    </source>
</evidence>
<dbReference type="AlphaFoldDB" id="A0A7G1IVB7"/>
<keyword evidence="2" id="KW-0326">Glycosidase</keyword>
<gene>
    <name evidence="4" type="ORF">SMNM65_17570</name>
</gene>
<dbReference type="InterPro" id="IPR000322">
    <property type="entry name" value="Glyco_hydro_31_TIM"/>
</dbReference>
<keyword evidence="2" id="KW-0378">Hydrolase</keyword>
<dbReference type="GO" id="GO:0090599">
    <property type="term" value="F:alpha-glucosidase activity"/>
    <property type="evidence" value="ECO:0007669"/>
    <property type="project" value="TreeGrafter"/>
</dbReference>
<protein>
    <recommendedName>
        <fullName evidence="3">Glycoside hydrolase family 31 TIM barrel domain-containing protein</fullName>
    </recommendedName>
</protein>
<dbReference type="InterPro" id="IPR017853">
    <property type="entry name" value="GH"/>
</dbReference>
<dbReference type="PANTHER" id="PTHR22762:SF89">
    <property type="entry name" value="ALPHA-XYLOSIDASE"/>
    <property type="match status" value="1"/>
</dbReference>
<dbReference type="EMBL" id="AP023349">
    <property type="protein sequence ID" value="BCJ11325.1"/>
    <property type="molecule type" value="Genomic_DNA"/>
</dbReference>
<evidence type="ECO:0000256" key="2">
    <source>
        <dbReference type="RuleBase" id="RU361185"/>
    </source>
</evidence>
<dbReference type="GO" id="GO:0005975">
    <property type="term" value="P:carbohydrate metabolic process"/>
    <property type="evidence" value="ECO:0007669"/>
    <property type="project" value="InterPro"/>
</dbReference>